<dbReference type="Gene3D" id="2.40.50.140">
    <property type="entry name" value="Nucleic acid-binding proteins"/>
    <property type="match status" value="1"/>
</dbReference>
<dbReference type="InterPro" id="IPR010994">
    <property type="entry name" value="RuvA_2-like"/>
</dbReference>
<dbReference type="Gene3D" id="6.20.10.30">
    <property type="match status" value="1"/>
</dbReference>
<evidence type="ECO:0000256" key="5">
    <source>
        <dbReference type="ARBA" id="ARBA00022705"/>
    </source>
</evidence>
<comment type="caution">
    <text evidence="15">Lacks conserved residue(s) required for the propagation of feature annotation.</text>
</comment>
<evidence type="ECO:0000256" key="6">
    <source>
        <dbReference type="ARBA" id="ARBA00022723"/>
    </source>
</evidence>
<dbReference type="Pfam" id="PF12826">
    <property type="entry name" value="HHH_2"/>
    <property type="match status" value="1"/>
</dbReference>
<sequence>MAKEPGDRPVEELDHEAAAAELKRLSEEIVRHDRLYYQQDAPEISDAGYDALRRRNAAIEKAFPDLVRPDSPSLRVGAAPSEKFAKVRHTVPMLSLDNAFDAEDVTAFVERIRRFLRLEADEPVAVTAEPKIDGLSASLRYENGRFVQGATRGDGVTGEDVTRNLETIDDIPLKLKGKGFGEVFEVRGEVYMTHADFEAMNARQEAEGKPLFANPRNAAAGSLRQLDPRITRSRPLRFFAYGWGEVSEVPSTSQWGVYEEMRAFGLPTNPLMRLVSSPEEMIAFHAEIEESRASLGYDIDGVVYKVDRLDWQRRLGFVSRSPRWAIAHKFPAEKATTVLEDIEIQVGRTGALTPVAKLKPVTVGGVVVRNATLHNEDEIARKDVRIGDTVILQRAGDVIPQILGVVFEKRPKDAVPYVFPTTCPVCGSHATREVSPRTGKEDAIRRCTGGLVCAAQAVEQMRHFVSRAAFDIEGFGEKQVKAFHADGLIATPADIFTLKARQEAGEIDIHAREGWGDTSVRNLFAAIDERRRIELPRFVYALGIRHVGETNAKLLARHYGTFAALREAVVAAADKEGPAWADLLSIDGIGETVAEALVEFFAEPRNLEVIDALLGEVEVLEAEQPTGAASSPVAGLTVVFTGSLERLTRDEAKAMAERYGAKVASSVSSKTDLLIAGPGAGSKLKKAQELGIETIDENQWFERVGAE</sequence>
<dbReference type="Pfam" id="PF00533">
    <property type="entry name" value="BRCT"/>
    <property type="match status" value="1"/>
</dbReference>
<feature type="binding site" evidence="15">
    <location>
        <position position="453"/>
    </location>
    <ligand>
        <name>Zn(2+)</name>
        <dbReference type="ChEBI" id="CHEBI:29105"/>
    </ligand>
</feature>
<dbReference type="GO" id="GO:0046872">
    <property type="term" value="F:metal ion binding"/>
    <property type="evidence" value="ECO:0007669"/>
    <property type="project" value="UniProtKB-KW"/>
</dbReference>
<comment type="function">
    <text evidence="1 15">DNA ligase that catalyzes the formation of phosphodiester linkages between 5'-phosphoryl and 3'-hydroxyl groups in double-stranded DNA using NAD as a coenzyme and as the energy source for the reaction. It is essential for DNA replication and repair of damaged DNA.</text>
</comment>
<keyword evidence="4 15" id="KW-0436">Ligase</keyword>
<evidence type="ECO:0000259" key="17">
    <source>
        <dbReference type="PROSITE" id="PS50172"/>
    </source>
</evidence>
<dbReference type="Gene3D" id="1.10.287.610">
    <property type="entry name" value="Helix hairpin bin"/>
    <property type="match status" value="1"/>
</dbReference>
<evidence type="ECO:0000313" key="19">
    <source>
        <dbReference type="Proteomes" id="UP000017819"/>
    </source>
</evidence>
<dbReference type="PANTHER" id="PTHR23389:SF9">
    <property type="entry name" value="DNA LIGASE"/>
    <property type="match status" value="1"/>
</dbReference>
<dbReference type="eggNOG" id="COG0272">
    <property type="taxonomic scope" value="Bacteria"/>
</dbReference>
<feature type="binding site" evidence="15">
    <location>
        <position position="129"/>
    </location>
    <ligand>
        <name>NAD(+)</name>
        <dbReference type="ChEBI" id="CHEBI:57540"/>
    </ligand>
</feature>
<organism evidence="18 19">
    <name type="scientific">Lutibaculum baratangense AMV1</name>
    <dbReference type="NCBI Taxonomy" id="631454"/>
    <lineage>
        <taxon>Bacteria</taxon>
        <taxon>Pseudomonadati</taxon>
        <taxon>Pseudomonadota</taxon>
        <taxon>Alphaproteobacteria</taxon>
        <taxon>Hyphomicrobiales</taxon>
        <taxon>Tepidamorphaceae</taxon>
        <taxon>Lutibaculum</taxon>
    </lineage>
</organism>
<evidence type="ECO:0000256" key="11">
    <source>
        <dbReference type="ARBA" id="ARBA00023204"/>
    </source>
</evidence>
<dbReference type="GO" id="GO:0003911">
    <property type="term" value="F:DNA ligase (NAD+) activity"/>
    <property type="evidence" value="ECO:0007669"/>
    <property type="project" value="UniProtKB-UniRule"/>
</dbReference>
<evidence type="ECO:0000256" key="1">
    <source>
        <dbReference type="ARBA" id="ARBA00004067"/>
    </source>
</evidence>
<keyword evidence="11 15" id="KW-0234">DNA repair</keyword>
<keyword evidence="9 15" id="KW-0460">Magnesium</keyword>
<comment type="caution">
    <text evidence="18">The sequence shown here is derived from an EMBL/GenBank/DDBJ whole genome shotgun (WGS) entry which is preliminary data.</text>
</comment>
<dbReference type="NCBIfam" id="NF005932">
    <property type="entry name" value="PRK07956.1"/>
    <property type="match status" value="1"/>
</dbReference>
<dbReference type="FunFam" id="2.40.50.140:FF:000012">
    <property type="entry name" value="DNA ligase"/>
    <property type="match status" value="1"/>
</dbReference>
<dbReference type="CDD" id="cd17748">
    <property type="entry name" value="BRCT_DNA_ligase_like"/>
    <property type="match status" value="1"/>
</dbReference>
<dbReference type="InterPro" id="IPR041663">
    <property type="entry name" value="DisA/LigA_HHH"/>
</dbReference>
<accession>V4TNP7</accession>
<dbReference type="PROSITE" id="PS01056">
    <property type="entry name" value="DNA_LIGASE_N2"/>
    <property type="match status" value="1"/>
</dbReference>
<dbReference type="GO" id="GO:0006260">
    <property type="term" value="P:DNA replication"/>
    <property type="evidence" value="ECO:0007669"/>
    <property type="project" value="UniProtKB-KW"/>
</dbReference>
<dbReference type="Gene3D" id="1.10.150.20">
    <property type="entry name" value="5' to 3' exonuclease, C-terminal subdomain"/>
    <property type="match status" value="2"/>
</dbReference>
<dbReference type="PROSITE" id="PS01055">
    <property type="entry name" value="DNA_LIGASE_N1"/>
    <property type="match status" value="1"/>
</dbReference>
<feature type="active site" description="N6-AMP-lysine intermediate" evidence="15">
    <location>
        <position position="131"/>
    </location>
</feature>
<gene>
    <name evidence="15" type="primary">ligA</name>
    <name evidence="18" type="ORF">N177_0297</name>
</gene>
<evidence type="ECO:0000256" key="10">
    <source>
        <dbReference type="ARBA" id="ARBA00023027"/>
    </source>
</evidence>
<dbReference type="EMBL" id="AWXZ01000007">
    <property type="protein sequence ID" value="ESR27318.1"/>
    <property type="molecule type" value="Genomic_DNA"/>
</dbReference>
<feature type="binding site" evidence="15">
    <location>
        <position position="189"/>
    </location>
    <ligand>
        <name>NAD(+)</name>
        <dbReference type="ChEBI" id="CHEBI:57540"/>
    </ligand>
</feature>
<feature type="binding site" evidence="15">
    <location>
        <position position="426"/>
    </location>
    <ligand>
        <name>Zn(2+)</name>
        <dbReference type="ChEBI" id="CHEBI:29105"/>
    </ligand>
</feature>
<dbReference type="InterPro" id="IPR001679">
    <property type="entry name" value="DNA_ligase"/>
</dbReference>
<evidence type="ECO:0000256" key="9">
    <source>
        <dbReference type="ARBA" id="ARBA00022842"/>
    </source>
</evidence>
<evidence type="ECO:0000256" key="2">
    <source>
        <dbReference type="ARBA" id="ARBA00012722"/>
    </source>
</evidence>
<dbReference type="SUPFAM" id="SSF47781">
    <property type="entry name" value="RuvA domain 2-like"/>
    <property type="match status" value="1"/>
</dbReference>
<evidence type="ECO:0000256" key="15">
    <source>
        <dbReference type="HAMAP-Rule" id="MF_01588"/>
    </source>
</evidence>
<evidence type="ECO:0000256" key="3">
    <source>
        <dbReference type="ARBA" id="ARBA00013308"/>
    </source>
</evidence>
<keyword evidence="7 15" id="KW-0227">DNA damage</keyword>
<dbReference type="InterPro" id="IPR013840">
    <property type="entry name" value="DNAligase_N"/>
</dbReference>
<name>V4TNP7_9HYPH</name>
<comment type="cofactor">
    <cofactor evidence="15">
        <name>Mg(2+)</name>
        <dbReference type="ChEBI" id="CHEBI:18420"/>
    </cofactor>
    <cofactor evidence="15">
        <name>Mn(2+)</name>
        <dbReference type="ChEBI" id="CHEBI:29035"/>
    </cofactor>
</comment>
<evidence type="ECO:0000256" key="4">
    <source>
        <dbReference type="ARBA" id="ARBA00022598"/>
    </source>
</evidence>
<dbReference type="InterPro" id="IPR036420">
    <property type="entry name" value="BRCT_dom_sf"/>
</dbReference>
<evidence type="ECO:0000256" key="7">
    <source>
        <dbReference type="ARBA" id="ARBA00022763"/>
    </source>
</evidence>
<dbReference type="InterPro" id="IPR012340">
    <property type="entry name" value="NA-bd_OB-fold"/>
</dbReference>
<dbReference type="SUPFAM" id="SSF50249">
    <property type="entry name" value="Nucleic acid-binding proteins"/>
    <property type="match status" value="1"/>
</dbReference>
<dbReference type="HAMAP" id="MF_01588">
    <property type="entry name" value="DNA_ligase_A"/>
    <property type="match status" value="1"/>
</dbReference>
<feature type="domain" description="BRCT" evidence="17">
    <location>
        <begin position="628"/>
        <end position="707"/>
    </location>
</feature>
<keyword evidence="12 15" id="KW-0464">Manganese</keyword>
<dbReference type="AlphaFoldDB" id="V4TNP7"/>
<comment type="catalytic activity">
    <reaction evidence="13 15 16">
        <text>NAD(+) + (deoxyribonucleotide)n-3'-hydroxyl + 5'-phospho-(deoxyribonucleotide)m = (deoxyribonucleotide)n+m + AMP + beta-nicotinamide D-nucleotide.</text>
        <dbReference type="EC" id="6.5.1.2"/>
    </reaction>
</comment>
<protein>
    <recommendedName>
        <fullName evidence="3 15">DNA ligase</fullName>
        <ecNumber evidence="2 15">6.5.1.2</ecNumber>
    </recommendedName>
    <alternativeName>
        <fullName evidence="15">Polydeoxyribonucleotide synthase [NAD(+)]</fullName>
    </alternativeName>
</protein>
<keyword evidence="5 15" id="KW-0235">DNA replication</keyword>
<proteinExistence type="inferred from homology"/>
<dbReference type="SMART" id="SM00532">
    <property type="entry name" value="LIGANc"/>
    <property type="match status" value="1"/>
</dbReference>
<evidence type="ECO:0000256" key="12">
    <source>
        <dbReference type="ARBA" id="ARBA00023211"/>
    </source>
</evidence>
<dbReference type="EC" id="6.5.1.2" evidence="2 15"/>
<evidence type="ECO:0000256" key="16">
    <source>
        <dbReference type="RuleBase" id="RU000618"/>
    </source>
</evidence>
<dbReference type="Gene3D" id="3.40.50.10190">
    <property type="entry name" value="BRCT domain"/>
    <property type="match status" value="1"/>
</dbReference>
<keyword evidence="10 15" id="KW-0520">NAD</keyword>
<dbReference type="CDD" id="cd00114">
    <property type="entry name" value="LIGANc"/>
    <property type="match status" value="1"/>
</dbReference>
<feature type="binding site" evidence="15">
    <location>
        <position position="329"/>
    </location>
    <ligand>
        <name>NAD(+)</name>
        <dbReference type="ChEBI" id="CHEBI:57540"/>
    </ligand>
</feature>
<dbReference type="PIRSF" id="PIRSF001604">
    <property type="entry name" value="LigA"/>
    <property type="match status" value="1"/>
</dbReference>
<evidence type="ECO:0000256" key="14">
    <source>
        <dbReference type="ARBA" id="ARBA00060881"/>
    </source>
</evidence>
<keyword evidence="8 15" id="KW-0862">Zinc</keyword>
<evidence type="ECO:0000256" key="8">
    <source>
        <dbReference type="ARBA" id="ARBA00022833"/>
    </source>
</evidence>
<dbReference type="NCBIfam" id="TIGR00575">
    <property type="entry name" value="dnlj"/>
    <property type="match status" value="1"/>
</dbReference>
<dbReference type="SUPFAM" id="SSF56091">
    <property type="entry name" value="DNA ligase/mRNA capping enzyme, catalytic domain"/>
    <property type="match status" value="1"/>
</dbReference>
<dbReference type="InterPro" id="IPR004150">
    <property type="entry name" value="NAD_DNA_ligase_OB"/>
</dbReference>
<dbReference type="STRING" id="631454.N177_0297"/>
<dbReference type="RefSeq" id="WP_023430454.1">
    <property type="nucleotide sequence ID" value="NZ_AWXZ01000007.1"/>
</dbReference>
<dbReference type="InterPro" id="IPR033136">
    <property type="entry name" value="DNA_ligase_CS"/>
</dbReference>
<dbReference type="SUPFAM" id="SSF52113">
    <property type="entry name" value="BRCT domain"/>
    <property type="match status" value="1"/>
</dbReference>
<feature type="binding site" evidence="15">
    <location>
        <position position="152"/>
    </location>
    <ligand>
        <name>NAD(+)</name>
        <dbReference type="ChEBI" id="CHEBI:57540"/>
    </ligand>
</feature>
<dbReference type="PATRIC" id="fig|631454.5.peg.295"/>
<keyword evidence="6 15" id="KW-0479">Metal-binding</keyword>
<dbReference type="Pfam" id="PF03120">
    <property type="entry name" value="OB_DNA_ligase"/>
    <property type="match status" value="1"/>
</dbReference>
<dbReference type="PANTHER" id="PTHR23389">
    <property type="entry name" value="CHROMOSOME TRANSMISSION FIDELITY FACTOR 18"/>
    <property type="match status" value="1"/>
</dbReference>
<dbReference type="Proteomes" id="UP000017819">
    <property type="component" value="Unassembled WGS sequence"/>
</dbReference>
<comment type="similarity">
    <text evidence="14 15">Belongs to the NAD-dependent DNA ligase family. LigA subfamily.</text>
</comment>
<dbReference type="Gene3D" id="3.30.470.30">
    <property type="entry name" value="DNA ligase/mRNA capping enzyme"/>
    <property type="match status" value="1"/>
</dbReference>
<evidence type="ECO:0000256" key="13">
    <source>
        <dbReference type="ARBA" id="ARBA00034005"/>
    </source>
</evidence>
<feature type="binding site" evidence="15">
    <location>
        <position position="305"/>
    </location>
    <ligand>
        <name>NAD(+)</name>
        <dbReference type="ChEBI" id="CHEBI:57540"/>
    </ligand>
</feature>
<dbReference type="GO" id="GO:0006281">
    <property type="term" value="P:DNA repair"/>
    <property type="evidence" value="ECO:0007669"/>
    <property type="project" value="UniProtKB-KW"/>
</dbReference>
<feature type="binding site" evidence="15">
    <location>
        <position position="423"/>
    </location>
    <ligand>
        <name>Zn(2+)</name>
        <dbReference type="ChEBI" id="CHEBI:29105"/>
    </ligand>
</feature>
<keyword evidence="19" id="KW-1185">Reference proteome</keyword>
<dbReference type="InterPro" id="IPR013839">
    <property type="entry name" value="DNAligase_adenylation"/>
</dbReference>
<dbReference type="Pfam" id="PF01653">
    <property type="entry name" value="DNA_ligase_aden"/>
    <property type="match status" value="1"/>
</dbReference>
<dbReference type="InterPro" id="IPR001357">
    <property type="entry name" value="BRCT_dom"/>
</dbReference>
<evidence type="ECO:0000313" key="18">
    <source>
        <dbReference type="EMBL" id="ESR27318.1"/>
    </source>
</evidence>
<reference evidence="18 19" key="1">
    <citation type="journal article" date="2014" name="Genome Announc.">
        <title>Draft Genome Sequence of Lutibaculum baratangense Strain AMV1T, Isolated from a Mud Volcano in Andamans, India.</title>
        <authorList>
            <person name="Singh A."/>
            <person name="Sreenivas A."/>
            <person name="Sathyanarayana Reddy G."/>
            <person name="Pinnaka A.K."/>
            <person name="Shivaji S."/>
        </authorList>
    </citation>
    <scope>NUCLEOTIDE SEQUENCE [LARGE SCALE GENOMIC DNA]</scope>
    <source>
        <strain evidence="18 19">AMV1</strain>
    </source>
</reference>
<feature type="binding site" evidence="15">
    <location>
        <begin position="95"/>
        <end position="96"/>
    </location>
    <ligand>
        <name>NAD(+)</name>
        <dbReference type="ChEBI" id="CHEBI:57540"/>
    </ligand>
</feature>
<dbReference type="GO" id="GO:0005829">
    <property type="term" value="C:cytosol"/>
    <property type="evidence" value="ECO:0007669"/>
    <property type="project" value="TreeGrafter"/>
</dbReference>
<dbReference type="PROSITE" id="PS50172">
    <property type="entry name" value="BRCT"/>
    <property type="match status" value="1"/>
</dbReference>
<feature type="binding site" evidence="15">
    <location>
        <begin position="46"/>
        <end position="50"/>
    </location>
    <ligand>
        <name>NAD(+)</name>
        <dbReference type="ChEBI" id="CHEBI:57540"/>
    </ligand>
</feature>
<dbReference type="SMART" id="SM00292">
    <property type="entry name" value="BRCT"/>
    <property type="match status" value="1"/>
</dbReference>
<dbReference type="InterPro" id="IPR018239">
    <property type="entry name" value="DNA_ligase_AS"/>
</dbReference>
<dbReference type="FunFam" id="3.30.470.30:FF:000001">
    <property type="entry name" value="DNA ligase"/>
    <property type="match status" value="1"/>
</dbReference>